<gene>
    <name evidence="2" type="ORF">LOC62_07G009532</name>
</gene>
<accession>A0AAF0YI23</accession>
<feature type="compositionally biased region" description="Basic residues" evidence="1">
    <location>
        <begin position="343"/>
        <end position="352"/>
    </location>
</feature>
<organism evidence="2 3">
    <name type="scientific">Vanrija pseudolonga</name>
    <dbReference type="NCBI Taxonomy" id="143232"/>
    <lineage>
        <taxon>Eukaryota</taxon>
        <taxon>Fungi</taxon>
        <taxon>Dikarya</taxon>
        <taxon>Basidiomycota</taxon>
        <taxon>Agaricomycotina</taxon>
        <taxon>Tremellomycetes</taxon>
        <taxon>Trichosporonales</taxon>
        <taxon>Trichosporonaceae</taxon>
        <taxon>Vanrija</taxon>
    </lineage>
</organism>
<sequence length="833" mass="88513">MSLRLPIQPATNNIMEHYEQDGDDEGYGPVAGPSTHALQAITAELEQLTISQAPTPATGTRKPLQAEEKRYHVHETPQRQSSGNRFWVVGDPAQPTSAGAGKPAAGAAATTPPRRPPALSVLTATEFAELRTTLQRAYLPGAGGMIAAEVAKLAHFTESGRHAGRFVGVRVPACVAANGPVVLGQQLCRVLGYLDRLVASTVAFDPPQQALGIVKASLATCIPLAAAEEAERGSWMDWAAERNIRTLIIGQLLHPQTQHAADTFTHLALGISGMCTRSMIGRDGKKWFVTLLPGLESHRGRRVPGEVGRPLPPKVVAARLAEQNRLANASQAAGGSATPAPQPRRRRVRAIAKKTDEAGEKQPGAGSEGTHEGTAPDAASATAPTVEVDQNVPSATDATSNHTVAPEPMLQDDKENEADDEDDNDDERTLLDHADDGGVQLGPIAHTPARSPRTPYAANIDDAQPVSRPGSTTSSELGSPRPLSPLTDLSESSSDGAGSRPLALMRRLNSSTGTSPPRSSSGASVPLAYVRRRNSNPRNDGGTAGVDNDAALSADHEASDHSTTSSILSSTTSSPSSYGKPVNGDGHLSSVGMNSESEDVPLAVVRRRTSTAKSPGHLRSSSVDVPLAEVRRRTTSAESKDNGPARAPPKHFRTSSSRNHANKRRSLGSTSEDEPLALARALEKRFRIADNDMGHGGSSAIPPLPKRRAESVSLEKPVSKIRAQRRQSRAAGIKSAEEKPVLPTQSRRTSRRVGAAPTLRAPFDMDTSSDDQRVPLSLALRRRYANSTSEDEPLGSGTHARKRSISSSSGDNEPLSTQLRKWRKKQRRTNPEV</sequence>
<feature type="compositionally biased region" description="Basic residues" evidence="1">
    <location>
        <begin position="820"/>
        <end position="833"/>
    </location>
</feature>
<feature type="compositionally biased region" description="Polar residues" evidence="1">
    <location>
        <begin position="805"/>
        <end position="819"/>
    </location>
</feature>
<evidence type="ECO:0000313" key="3">
    <source>
        <dbReference type="Proteomes" id="UP000827549"/>
    </source>
</evidence>
<feature type="compositionally biased region" description="Low complexity" evidence="1">
    <location>
        <begin position="510"/>
        <end position="524"/>
    </location>
</feature>
<dbReference type="EMBL" id="CP086720">
    <property type="protein sequence ID" value="WOO86042.1"/>
    <property type="molecule type" value="Genomic_DNA"/>
</dbReference>
<feature type="region of interest" description="Disordered" evidence="1">
    <location>
        <begin position="74"/>
        <end position="117"/>
    </location>
</feature>
<proteinExistence type="predicted"/>
<feature type="compositionally biased region" description="Polar residues" evidence="1">
    <location>
        <begin position="391"/>
        <end position="403"/>
    </location>
</feature>
<name>A0AAF0YI23_9TREE</name>
<feature type="region of interest" description="Disordered" evidence="1">
    <location>
        <begin position="327"/>
        <end position="833"/>
    </location>
</feature>
<feature type="compositionally biased region" description="Low complexity" evidence="1">
    <location>
        <begin position="561"/>
        <end position="577"/>
    </location>
</feature>
<evidence type="ECO:0000256" key="1">
    <source>
        <dbReference type="SAM" id="MobiDB-lite"/>
    </source>
</evidence>
<reference evidence="2" key="1">
    <citation type="submission" date="2023-10" db="EMBL/GenBank/DDBJ databases">
        <authorList>
            <person name="Noh H."/>
        </authorList>
    </citation>
    <scope>NUCLEOTIDE SEQUENCE</scope>
    <source>
        <strain evidence="2">DUCC4014</strain>
    </source>
</reference>
<keyword evidence="3" id="KW-1185">Reference proteome</keyword>
<protein>
    <submittedName>
        <fullName evidence="2">Uncharacterized protein</fullName>
    </submittedName>
</protein>
<feature type="compositionally biased region" description="Acidic residues" evidence="1">
    <location>
        <begin position="414"/>
        <end position="426"/>
    </location>
</feature>
<dbReference type="Proteomes" id="UP000827549">
    <property type="component" value="Chromosome 7"/>
</dbReference>
<dbReference type="AlphaFoldDB" id="A0AAF0YI23"/>
<feature type="compositionally biased region" description="Polar residues" evidence="1">
    <location>
        <begin position="487"/>
        <end position="496"/>
    </location>
</feature>
<feature type="compositionally biased region" description="Low complexity" evidence="1">
    <location>
        <begin position="375"/>
        <end position="385"/>
    </location>
</feature>
<evidence type="ECO:0000313" key="2">
    <source>
        <dbReference type="EMBL" id="WOO86042.1"/>
    </source>
</evidence>
<dbReference type="RefSeq" id="XP_062632068.1">
    <property type="nucleotide sequence ID" value="XM_062776084.1"/>
</dbReference>
<feature type="compositionally biased region" description="Basic and acidic residues" evidence="1">
    <location>
        <begin position="427"/>
        <end position="436"/>
    </location>
</feature>
<feature type="compositionally biased region" description="Low complexity" evidence="1">
    <location>
        <begin position="95"/>
        <end position="112"/>
    </location>
</feature>
<dbReference type="GeneID" id="87812693"/>
<feature type="compositionally biased region" description="Basic and acidic residues" evidence="1">
    <location>
        <begin position="681"/>
        <end position="693"/>
    </location>
</feature>